<dbReference type="Pfam" id="PF25597">
    <property type="entry name" value="SH3_retrovirus"/>
    <property type="match status" value="1"/>
</dbReference>
<reference evidence="2 3" key="1">
    <citation type="journal article" date="2023" name="Hortic Res">
        <title>The complete reference genome for grapevine (Vitis vinifera L.) genetics and breeding.</title>
        <authorList>
            <person name="Shi X."/>
            <person name="Cao S."/>
            <person name="Wang X."/>
            <person name="Huang S."/>
            <person name="Wang Y."/>
            <person name="Liu Z."/>
            <person name="Liu W."/>
            <person name="Leng X."/>
            <person name="Peng Y."/>
            <person name="Wang N."/>
            <person name="Wang Y."/>
            <person name="Ma Z."/>
            <person name="Xu X."/>
            <person name="Zhang F."/>
            <person name="Xue H."/>
            <person name="Zhong H."/>
            <person name="Wang Y."/>
            <person name="Zhang K."/>
            <person name="Velt A."/>
            <person name="Avia K."/>
            <person name="Holtgrawe D."/>
            <person name="Grimplet J."/>
            <person name="Matus J.T."/>
            <person name="Ware D."/>
            <person name="Wu X."/>
            <person name="Wang H."/>
            <person name="Liu C."/>
            <person name="Fang Y."/>
            <person name="Rustenholz C."/>
            <person name="Cheng Z."/>
            <person name="Xiao H."/>
            <person name="Zhou Y."/>
        </authorList>
    </citation>
    <scope>NUCLEOTIDE SEQUENCE [LARGE SCALE GENOMIC DNA]</scope>
    <source>
        <strain evidence="3">cv. Pinot noir / PN40024</strain>
        <tissue evidence="2">Leaf</tissue>
    </source>
</reference>
<evidence type="ECO:0000313" key="3">
    <source>
        <dbReference type="Proteomes" id="UP001227230"/>
    </source>
</evidence>
<sequence length="106" mass="12436">MKRTIVEKIWCMLKMVKLHKPFLGKAVNTAIYLINISPSVPLDFDIPERVCIGKDVSYSHLMVFGCKAFMHVPKQQRSKLDDKAIPCIFLEYRDEEFDYTLWVPKK</sequence>
<dbReference type="InterPro" id="IPR057670">
    <property type="entry name" value="SH3_retrovirus"/>
</dbReference>
<evidence type="ECO:0000313" key="2">
    <source>
        <dbReference type="EMBL" id="WJZ89570.1"/>
    </source>
</evidence>
<dbReference type="EMBL" id="CP126653">
    <property type="protein sequence ID" value="WJZ89570.1"/>
    <property type="molecule type" value="Genomic_DNA"/>
</dbReference>
<dbReference type="Proteomes" id="UP001227230">
    <property type="component" value="Chromosome 6"/>
</dbReference>
<protein>
    <recommendedName>
        <fullName evidence="1">Retroviral polymerase SH3-like domain-containing protein</fullName>
    </recommendedName>
</protein>
<organism evidence="2 3">
    <name type="scientific">Vitis vinifera</name>
    <name type="common">Grape</name>
    <dbReference type="NCBI Taxonomy" id="29760"/>
    <lineage>
        <taxon>Eukaryota</taxon>
        <taxon>Viridiplantae</taxon>
        <taxon>Streptophyta</taxon>
        <taxon>Embryophyta</taxon>
        <taxon>Tracheophyta</taxon>
        <taxon>Spermatophyta</taxon>
        <taxon>Magnoliopsida</taxon>
        <taxon>eudicotyledons</taxon>
        <taxon>Gunneridae</taxon>
        <taxon>Pentapetalae</taxon>
        <taxon>rosids</taxon>
        <taxon>Vitales</taxon>
        <taxon>Vitaceae</taxon>
        <taxon>Viteae</taxon>
        <taxon>Vitis</taxon>
    </lineage>
</organism>
<proteinExistence type="predicted"/>
<gene>
    <name evidence="2" type="ORF">VitviT2T_008780</name>
</gene>
<dbReference type="PANTHER" id="PTHR42648">
    <property type="entry name" value="TRANSPOSASE, PUTATIVE-RELATED"/>
    <property type="match status" value="1"/>
</dbReference>
<name>A0ABY9C5Y0_VITVI</name>
<keyword evidence="3" id="KW-1185">Reference proteome</keyword>
<dbReference type="PANTHER" id="PTHR42648:SF28">
    <property type="entry name" value="TRANSPOSON-ENCODED PROTEIN WITH RIBONUCLEASE H-LIKE AND RETROVIRUS ZINC FINGER-LIKE DOMAINS"/>
    <property type="match status" value="1"/>
</dbReference>
<dbReference type="InterPro" id="IPR039537">
    <property type="entry name" value="Retrotran_Ty1/copia-like"/>
</dbReference>
<feature type="domain" description="Retroviral polymerase SH3-like" evidence="1">
    <location>
        <begin position="66"/>
        <end position="105"/>
    </location>
</feature>
<evidence type="ECO:0000259" key="1">
    <source>
        <dbReference type="Pfam" id="PF25597"/>
    </source>
</evidence>
<accession>A0ABY9C5Y0</accession>